<gene>
    <name evidence="1" type="ORF">F511_34424</name>
</gene>
<reference evidence="1 2" key="1">
    <citation type="journal article" date="2015" name="Proc. Natl. Acad. Sci. U.S.A.">
        <title>The resurrection genome of Boea hygrometrica: A blueprint for survival of dehydration.</title>
        <authorList>
            <person name="Xiao L."/>
            <person name="Yang G."/>
            <person name="Zhang L."/>
            <person name="Yang X."/>
            <person name="Zhao S."/>
            <person name="Ji Z."/>
            <person name="Zhou Q."/>
            <person name="Hu M."/>
            <person name="Wang Y."/>
            <person name="Chen M."/>
            <person name="Xu Y."/>
            <person name="Jin H."/>
            <person name="Xiao X."/>
            <person name="Hu G."/>
            <person name="Bao F."/>
            <person name="Hu Y."/>
            <person name="Wan P."/>
            <person name="Li L."/>
            <person name="Deng X."/>
            <person name="Kuang T."/>
            <person name="Xiang C."/>
            <person name="Zhu J.K."/>
            <person name="Oliver M.J."/>
            <person name="He Y."/>
        </authorList>
    </citation>
    <scope>NUCLEOTIDE SEQUENCE [LARGE SCALE GENOMIC DNA]</scope>
    <source>
        <strain evidence="2">cv. XS01</strain>
    </source>
</reference>
<name>A0A2Z7CA40_9LAMI</name>
<protein>
    <submittedName>
        <fullName evidence="1">Uncharacterized protein</fullName>
    </submittedName>
</protein>
<keyword evidence="2" id="KW-1185">Reference proteome</keyword>
<evidence type="ECO:0000313" key="1">
    <source>
        <dbReference type="EMBL" id="KZV41530.1"/>
    </source>
</evidence>
<organism evidence="1 2">
    <name type="scientific">Dorcoceras hygrometricum</name>
    <dbReference type="NCBI Taxonomy" id="472368"/>
    <lineage>
        <taxon>Eukaryota</taxon>
        <taxon>Viridiplantae</taxon>
        <taxon>Streptophyta</taxon>
        <taxon>Embryophyta</taxon>
        <taxon>Tracheophyta</taxon>
        <taxon>Spermatophyta</taxon>
        <taxon>Magnoliopsida</taxon>
        <taxon>eudicotyledons</taxon>
        <taxon>Gunneridae</taxon>
        <taxon>Pentapetalae</taxon>
        <taxon>asterids</taxon>
        <taxon>lamiids</taxon>
        <taxon>Lamiales</taxon>
        <taxon>Gesneriaceae</taxon>
        <taxon>Didymocarpoideae</taxon>
        <taxon>Trichosporeae</taxon>
        <taxon>Loxocarpinae</taxon>
        <taxon>Dorcoceras</taxon>
    </lineage>
</organism>
<dbReference type="Proteomes" id="UP000250235">
    <property type="component" value="Unassembled WGS sequence"/>
</dbReference>
<proteinExistence type="predicted"/>
<dbReference type="EMBL" id="KQ999430">
    <property type="protein sequence ID" value="KZV41530.1"/>
    <property type="molecule type" value="Genomic_DNA"/>
</dbReference>
<accession>A0A2Z7CA40</accession>
<sequence length="98" mass="11368">MGVQIWSSLVWHKRRITPADQVARSDLNLPQKSRSEIRRLCQQTTQGRCLRTPHQLQASVRKQYPNEASQQEESNATTLAFVGATYRRKSKKIRFGEQ</sequence>
<dbReference type="AlphaFoldDB" id="A0A2Z7CA40"/>
<evidence type="ECO:0000313" key="2">
    <source>
        <dbReference type="Proteomes" id="UP000250235"/>
    </source>
</evidence>